<keyword evidence="2" id="KW-1133">Transmembrane helix</keyword>
<evidence type="ECO:0000259" key="3">
    <source>
        <dbReference type="Pfam" id="PF13399"/>
    </source>
</evidence>
<feature type="region of interest" description="Disordered" evidence="1">
    <location>
        <begin position="1"/>
        <end position="28"/>
    </location>
</feature>
<evidence type="ECO:0000313" key="5">
    <source>
        <dbReference type="Proteomes" id="UP001202922"/>
    </source>
</evidence>
<dbReference type="InterPro" id="IPR027381">
    <property type="entry name" value="LytR/CpsA/Psr_C"/>
</dbReference>
<dbReference type="Proteomes" id="UP001202922">
    <property type="component" value="Unassembled WGS sequence"/>
</dbReference>
<sequence>MSTYPRDEFDDIPETPRRQGVHRTRVTSATGRRGAFAWVLLAAAVVVVLVAAALFLVPKLLRPTSSPAPAGTSHTTASSTPKASPTTTPSPSSAPSTSASPTATSPSTPTPTAAAADRTLPVGVYNATTTSGLGNKVATTARSAGWTVAAVGNWSGTPVNTSVVFYRDPTQKASADALASDLGIATVLQAQQLGYPLAAVIGPGYTG</sequence>
<proteinExistence type="predicted"/>
<gene>
    <name evidence="4" type="ORF">L0M17_15945</name>
</gene>
<keyword evidence="2" id="KW-0812">Transmembrane</keyword>
<feature type="compositionally biased region" description="Low complexity" evidence="1">
    <location>
        <begin position="72"/>
        <end position="116"/>
    </location>
</feature>
<organism evidence="4 5">
    <name type="scientific">Sinomonas terrae</name>
    <dbReference type="NCBI Taxonomy" id="2908838"/>
    <lineage>
        <taxon>Bacteria</taxon>
        <taxon>Bacillati</taxon>
        <taxon>Actinomycetota</taxon>
        <taxon>Actinomycetes</taxon>
        <taxon>Micrococcales</taxon>
        <taxon>Micrococcaceae</taxon>
        <taxon>Sinomonas</taxon>
    </lineage>
</organism>
<evidence type="ECO:0000256" key="2">
    <source>
        <dbReference type="SAM" id="Phobius"/>
    </source>
</evidence>
<accession>A0ABS9U433</accession>
<reference evidence="4 5" key="1">
    <citation type="submission" date="2022-03" db="EMBL/GenBank/DDBJ databases">
        <title>Sinomonas sp. isolated from a soil.</title>
        <authorList>
            <person name="Han J."/>
            <person name="Kim D.-U."/>
        </authorList>
    </citation>
    <scope>NUCLEOTIDE SEQUENCE [LARGE SCALE GENOMIC DNA]</scope>
    <source>
        <strain evidence="4 5">5-5</strain>
    </source>
</reference>
<dbReference type="Pfam" id="PF13399">
    <property type="entry name" value="LytR_C"/>
    <property type="match status" value="1"/>
</dbReference>
<feature type="transmembrane region" description="Helical" evidence="2">
    <location>
        <begin position="35"/>
        <end position="57"/>
    </location>
</feature>
<evidence type="ECO:0000256" key="1">
    <source>
        <dbReference type="SAM" id="MobiDB-lite"/>
    </source>
</evidence>
<name>A0ABS9U433_9MICC</name>
<dbReference type="EMBL" id="JAKZBV010000001">
    <property type="protein sequence ID" value="MCH6471453.1"/>
    <property type="molecule type" value="Genomic_DNA"/>
</dbReference>
<dbReference type="Gene3D" id="3.30.70.2390">
    <property type="match status" value="1"/>
</dbReference>
<protein>
    <submittedName>
        <fullName evidence="4">LytR C-terminal domain-containing protein</fullName>
    </submittedName>
</protein>
<dbReference type="RefSeq" id="WP_241055256.1">
    <property type="nucleotide sequence ID" value="NZ_JAKZBV010000001.1"/>
</dbReference>
<keyword evidence="2" id="KW-0472">Membrane</keyword>
<feature type="domain" description="LytR/CpsA/Psr regulator C-terminal" evidence="3">
    <location>
        <begin position="120"/>
        <end position="203"/>
    </location>
</feature>
<keyword evidence="5" id="KW-1185">Reference proteome</keyword>
<evidence type="ECO:0000313" key="4">
    <source>
        <dbReference type="EMBL" id="MCH6471453.1"/>
    </source>
</evidence>
<feature type="region of interest" description="Disordered" evidence="1">
    <location>
        <begin position="63"/>
        <end position="117"/>
    </location>
</feature>
<comment type="caution">
    <text evidence="4">The sequence shown here is derived from an EMBL/GenBank/DDBJ whole genome shotgun (WGS) entry which is preliminary data.</text>
</comment>